<dbReference type="AlphaFoldDB" id="A0A7X9RW34"/>
<dbReference type="Proteomes" id="UP000576082">
    <property type="component" value="Unassembled WGS sequence"/>
</dbReference>
<evidence type="ECO:0000313" key="2">
    <source>
        <dbReference type="EMBL" id="NME69754.1"/>
    </source>
</evidence>
<organism evidence="2 3">
    <name type="scientific">Flammeovirga aprica JL-4</name>
    <dbReference type="NCBI Taxonomy" id="694437"/>
    <lineage>
        <taxon>Bacteria</taxon>
        <taxon>Pseudomonadati</taxon>
        <taxon>Bacteroidota</taxon>
        <taxon>Cytophagia</taxon>
        <taxon>Cytophagales</taxon>
        <taxon>Flammeovirgaceae</taxon>
        <taxon>Flammeovirga</taxon>
    </lineage>
</organism>
<feature type="signal peptide" evidence="1">
    <location>
        <begin position="1"/>
        <end position="18"/>
    </location>
</feature>
<accession>A0A7X9RW34</accession>
<protein>
    <submittedName>
        <fullName evidence="2">Uncharacterized protein</fullName>
    </submittedName>
</protein>
<sequence>MPYFIILLFMLFSNNLFAQSQQVDTSYKTIYLIEDEGLLDKYDAEERNVITLTHPLEEWHFFFEKNKLIAFECIQKNFLFEEVFEVRPNIYEDKSGFYKLYTQIKKPNEISITIESKNNLTDLYFHENNNEEATFYFKKMVVNKSKL</sequence>
<evidence type="ECO:0000313" key="3">
    <source>
        <dbReference type="Proteomes" id="UP000576082"/>
    </source>
</evidence>
<proteinExistence type="predicted"/>
<feature type="chain" id="PRO_5031373394" evidence="1">
    <location>
        <begin position="19"/>
        <end position="147"/>
    </location>
</feature>
<reference evidence="2 3" key="1">
    <citation type="submission" date="2020-04" db="EMBL/GenBank/DDBJ databases">
        <title>Flammeovirga sp. SR4, a novel species isolated from seawater.</title>
        <authorList>
            <person name="Wang X."/>
        </authorList>
    </citation>
    <scope>NUCLEOTIDE SEQUENCE [LARGE SCALE GENOMIC DNA]</scope>
    <source>
        <strain evidence="2 3">ATCC 23126</strain>
    </source>
</reference>
<keyword evidence="1" id="KW-0732">Signal</keyword>
<dbReference type="EMBL" id="JABANE010000047">
    <property type="protein sequence ID" value="NME69754.1"/>
    <property type="molecule type" value="Genomic_DNA"/>
</dbReference>
<keyword evidence="3" id="KW-1185">Reference proteome</keyword>
<gene>
    <name evidence="2" type="ORF">HHU12_17390</name>
</gene>
<comment type="caution">
    <text evidence="2">The sequence shown here is derived from an EMBL/GenBank/DDBJ whole genome shotgun (WGS) entry which is preliminary data.</text>
</comment>
<name>A0A7X9RW34_9BACT</name>
<evidence type="ECO:0000256" key="1">
    <source>
        <dbReference type="SAM" id="SignalP"/>
    </source>
</evidence>